<dbReference type="CDD" id="cd02796">
    <property type="entry name" value="tRNA_bind_bactPheRS"/>
    <property type="match status" value="1"/>
</dbReference>
<comment type="catalytic activity">
    <reaction evidence="14 15">
        <text>tRNA(Phe) + L-phenylalanine + ATP = L-phenylalanyl-tRNA(Phe) + AMP + diphosphate + H(+)</text>
        <dbReference type="Rhea" id="RHEA:19413"/>
        <dbReference type="Rhea" id="RHEA-COMP:9668"/>
        <dbReference type="Rhea" id="RHEA-COMP:9699"/>
        <dbReference type="ChEBI" id="CHEBI:15378"/>
        <dbReference type="ChEBI" id="CHEBI:30616"/>
        <dbReference type="ChEBI" id="CHEBI:33019"/>
        <dbReference type="ChEBI" id="CHEBI:58095"/>
        <dbReference type="ChEBI" id="CHEBI:78442"/>
        <dbReference type="ChEBI" id="CHEBI:78531"/>
        <dbReference type="ChEBI" id="CHEBI:456215"/>
        <dbReference type="EC" id="6.1.1.20"/>
    </reaction>
</comment>
<comment type="subunit">
    <text evidence="3 15">Tetramer of two alpha and two beta subunits.</text>
</comment>
<dbReference type="InterPro" id="IPR036690">
    <property type="entry name" value="Fdx_antiC-bd_sf"/>
</dbReference>
<evidence type="ECO:0000256" key="11">
    <source>
        <dbReference type="ARBA" id="ARBA00022884"/>
    </source>
</evidence>
<dbReference type="HAMAP" id="MF_00283">
    <property type="entry name" value="Phe_tRNA_synth_beta1"/>
    <property type="match status" value="1"/>
</dbReference>
<dbReference type="EMBL" id="DXEI01000029">
    <property type="protein sequence ID" value="HIX94129.1"/>
    <property type="molecule type" value="Genomic_DNA"/>
</dbReference>
<dbReference type="InterPro" id="IPR045060">
    <property type="entry name" value="Phe-tRNA-ligase_IIc_bsu"/>
</dbReference>
<dbReference type="SUPFAM" id="SSF46955">
    <property type="entry name" value="Putative DNA-binding domain"/>
    <property type="match status" value="1"/>
</dbReference>
<keyword evidence="8 15" id="KW-0547">Nucleotide-binding</keyword>
<dbReference type="Gene3D" id="2.40.50.140">
    <property type="entry name" value="Nucleic acid-binding proteins"/>
    <property type="match status" value="1"/>
</dbReference>
<dbReference type="InterPro" id="IPR012340">
    <property type="entry name" value="NA-bd_OB-fold"/>
</dbReference>
<dbReference type="Gene3D" id="3.30.70.380">
    <property type="entry name" value="Ferrodoxin-fold anticodon-binding domain"/>
    <property type="match status" value="1"/>
</dbReference>
<dbReference type="InterPro" id="IPR020825">
    <property type="entry name" value="Phe-tRNA_synthase-like_B3/B4"/>
</dbReference>
<dbReference type="InterPro" id="IPR045864">
    <property type="entry name" value="aa-tRNA-synth_II/BPL/LPL"/>
</dbReference>
<dbReference type="Pfam" id="PF17759">
    <property type="entry name" value="tRNA_synthFbeta"/>
    <property type="match status" value="1"/>
</dbReference>
<dbReference type="GO" id="GO:0009328">
    <property type="term" value="C:phenylalanine-tRNA ligase complex"/>
    <property type="evidence" value="ECO:0007669"/>
    <property type="project" value="TreeGrafter"/>
</dbReference>
<dbReference type="SUPFAM" id="SSF50249">
    <property type="entry name" value="Nucleic acid-binding proteins"/>
    <property type="match status" value="1"/>
</dbReference>
<keyword evidence="9 15" id="KW-0067">ATP-binding</keyword>
<dbReference type="PROSITE" id="PS51447">
    <property type="entry name" value="FDX_ACB"/>
    <property type="match status" value="1"/>
</dbReference>
<dbReference type="FunFam" id="3.50.40.10:FF:000001">
    <property type="entry name" value="Phenylalanine--tRNA ligase beta subunit"/>
    <property type="match status" value="1"/>
</dbReference>
<dbReference type="GO" id="GO:0000287">
    <property type="term" value="F:magnesium ion binding"/>
    <property type="evidence" value="ECO:0007669"/>
    <property type="project" value="UniProtKB-UniRule"/>
</dbReference>
<dbReference type="SMART" id="SM00896">
    <property type="entry name" value="FDX-ACB"/>
    <property type="match status" value="1"/>
</dbReference>
<gene>
    <name evidence="15 20" type="primary">pheT</name>
    <name evidence="20" type="ORF">H9846_01555</name>
</gene>
<keyword evidence="4 15" id="KW-0963">Cytoplasm</keyword>
<feature type="domain" description="B5" evidence="19">
    <location>
        <begin position="408"/>
        <end position="486"/>
    </location>
</feature>
<evidence type="ECO:0000256" key="3">
    <source>
        <dbReference type="ARBA" id="ARBA00011209"/>
    </source>
</evidence>
<evidence type="ECO:0000256" key="1">
    <source>
        <dbReference type="ARBA" id="ARBA00004496"/>
    </source>
</evidence>
<dbReference type="GO" id="GO:0004826">
    <property type="term" value="F:phenylalanine-tRNA ligase activity"/>
    <property type="evidence" value="ECO:0007669"/>
    <property type="project" value="UniProtKB-UniRule"/>
</dbReference>
<evidence type="ECO:0000259" key="17">
    <source>
        <dbReference type="PROSITE" id="PS50886"/>
    </source>
</evidence>
<dbReference type="Pfam" id="PF03483">
    <property type="entry name" value="B3_4"/>
    <property type="match status" value="1"/>
</dbReference>
<comment type="similarity">
    <text evidence="2 15">Belongs to the phenylalanyl-tRNA synthetase beta subunit family. Type 1 subfamily.</text>
</comment>
<evidence type="ECO:0000256" key="5">
    <source>
        <dbReference type="ARBA" id="ARBA00022555"/>
    </source>
</evidence>
<dbReference type="Gene3D" id="3.30.930.10">
    <property type="entry name" value="Bira Bifunctional Protein, Domain 2"/>
    <property type="match status" value="1"/>
</dbReference>
<accession>A0A9D1XZJ0</accession>
<dbReference type="InterPro" id="IPR005147">
    <property type="entry name" value="tRNA_synthase_B5-dom"/>
</dbReference>
<evidence type="ECO:0000256" key="7">
    <source>
        <dbReference type="ARBA" id="ARBA00022723"/>
    </source>
</evidence>
<evidence type="ECO:0000256" key="15">
    <source>
        <dbReference type="HAMAP-Rule" id="MF_00283"/>
    </source>
</evidence>
<comment type="caution">
    <text evidence="20">The sequence shown here is derived from an EMBL/GenBank/DDBJ whole genome shotgun (WGS) entry which is preliminary data.</text>
</comment>
<evidence type="ECO:0000256" key="12">
    <source>
        <dbReference type="ARBA" id="ARBA00022917"/>
    </source>
</evidence>
<dbReference type="NCBIfam" id="TIGR00472">
    <property type="entry name" value="pheT_bact"/>
    <property type="match status" value="1"/>
</dbReference>
<comment type="subcellular location">
    <subcellularLocation>
        <location evidence="1 15">Cytoplasm</location>
    </subcellularLocation>
</comment>
<dbReference type="PROSITE" id="PS50886">
    <property type="entry name" value="TRBD"/>
    <property type="match status" value="1"/>
</dbReference>
<evidence type="ECO:0000313" key="20">
    <source>
        <dbReference type="EMBL" id="HIX94129.1"/>
    </source>
</evidence>
<dbReference type="PANTHER" id="PTHR10947">
    <property type="entry name" value="PHENYLALANYL-TRNA SYNTHETASE BETA CHAIN AND LEUCINE-RICH REPEAT-CONTAINING PROTEIN 47"/>
    <property type="match status" value="1"/>
</dbReference>
<dbReference type="PROSITE" id="PS51483">
    <property type="entry name" value="B5"/>
    <property type="match status" value="1"/>
</dbReference>
<feature type="binding site" evidence="15">
    <location>
        <position position="470"/>
    </location>
    <ligand>
        <name>Mg(2+)</name>
        <dbReference type="ChEBI" id="CHEBI:18420"/>
        <note>shared with alpha subunit</note>
    </ligand>
</feature>
<dbReference type="SMART" id="SM00873">
    <property type="entry name" value="B3_4"/>
    <property type="match status" value="1"/>
</dbReference>
<dbReference type="InterPro" id="IPR005146">
    <property type="entry name" value="B3/B4_tRNA-bd"/>
</dbReference>
<dbReference type="InterPro" id="IPR002547">
    <property type="entry name" value="tRNA-bd_dom"/>
</dbReference>
<dbReference type="InterPro" id="IPR041616">
    <property type="entry name" value="PheRS_beta_core"/>
</dbReference>
<keyword evidence="6 15" id="KW-0436">Ligase</keyword>
<evidence type="ECO:0000256" key="16">
    <source>
        <dbReference type="PROSITE-ProRule" id="PRU00209"/>
    </source>
</evidence>
<feature type="binding site" evidence="15">
    <location>
        <position position="473"/>
    </location>
    <ligand>
        <name>Mg(2+)</name>
        <dbReference type="ChEBI" id="CHEBI:18420"/>
        <note>shared with alpha subunit</note>
    </ligand>
</feature>
<dbReference type="CDD" id="cd00769">
    <property type="entry name" value="PheRS_beta_core"/>
    <property type="match status" value="1"/>
</dbReference>
<keyword evidence="7 15" id="KW-0479">Metal-binding</keyword>
<protein>
    <recommendedName>
        <fullName evidence="15">Phenylalanine--tRNA ligase beta subunit</fullName>
        <ecNumber evidence="15">6.1.1.20</ecNumber>
    </recommendedName>
    <alternativeName>
        <fullName evidence="15">Phenylalanyl-tRNA synthetase beta subunit</fullName>
        <shortName evidence="15">PheRS</shortName>
    </alternativeName>
</protein>
<evidence type="ECO:0000256" key="13">
    <source>
        <dbReference type="ARBA" id="ARBA00023146"/>
    </source>
</evidence>
<evidence type="ECO:0000256" key="8">
    <source>
        <dbReference type="ARBA" id="ARBA00022741"/>
    </source>
</evidence>
<evidence type="ECO:0000259" key="18">
    <source>
        <dbReference type="PROSITE" id="PS51447"/>
    </source>
</evidence>
<dbReference type="GO" id="GO:0000049">
    <property type="term" value="F:tRNA binding"/>
    <property type="evidence" value="ECO:0007669"/>
    <property type="project" value="UniProtKB-UniRule"/>
</dbReference>
<dbReference type="PANTHER" id="PTHR10947:SF0">
    <property type="entry name" value="PHENYLALANINE--TRNA LIGASE BETA SUBUNIT"/>
    <property type="match status" value="1"/>
</dbReference>
<feature type="binding site" evidence="15">
    <location>
        <position position="474"/>
    </location>
    <ligand>
        <name>Mg(2+)</name>
        <dbReference type="ChEBI" id="CHEBI:18420"/>
        <note>shared with alpha subunit</note>
    </ligand>
</feature>
<comment type="cofactor">
    <cofactor evidence="15">
        <name>Mg(2+)</name>
        <dbReference type="ChEBI" id="CHEBI:18420"/>
    </cofactor>
    <text evidence="15">Binds 2 magnesium ions per tetramer.</text>
</comment>
<proteinExistence type="inferred from homology"/>
<keyword evidence="13 15" id="KW-0030">Aminoacyl-tRNA synthetase</keyword>
<dbReference type="EC" id="6.1.1.20" evidence="15"/>
<dbReference type="InterPro" id="IPR005121">
    <property type="entry name" value="Fdx_antiC-bd"/>
</dbReference>
<evidence type="ECO:0000256" key="4">
    <source>
        <dbReference type="ARBA" id="ARBA00022490"/>
    </source>
</evidence>
<dbReference type="Pfam" id="PF01588">
    <property type="entry name" value="tRNA_bind"/>
    <property type="match status" value="1"/>
</dbReference>
<sequence length="807" mass="87968">MKVPFSWLKEYVDIDVTAQELEAKLFGCGFEVEELVDLSAGIDKVVVGVVTECVPQEGTHLHICKVDCGDYGHAIQISTGAPNVYAGMHTPAALDGATLPGGIHIKAKPLMGVESNGMLCSGEELGLNDDLYPGAEVYGLLDLPKDTVPGTPIQQVVGLDDFIFDISITANRADCQSVLGIAREVAAVLGKPLKMPAAGYTTSDYQDPRLSIAVEAPDLCPRYIGHYVRNITPGPSPRWMKRRLALCGLRSISNVVDITNYVMLEIGQPMHAFDMDTLESCQILVRRAKEGEQITTLDGKEFTLTPENLVICDGSKPVALAGVMGGLNSEIKDDTTQLLFESAKFARDNVRKTARGLGQNTDASSHYEKGISEYTTELGMARALHLIQELGCGEVTASHFDCSAGAPRVGKQFTATLSGINAILGITVPADAVLDILRRLQFEVALDADGDTMQVTAPRWREDIEVGEPDLAEEVIREYGYEHIKPTFLKAAQVTTGGLTTDQKARAKAKRALCAQGFYEAETLAFYADADLDMLHLAPDAPERDAVRILNPISSNLTIMRTLLAPSLLNVVVGNLKKGNAEGRLFELSNIYRPKQQPVTELPEERLHLGFAAWGDGEDFFTLKGAVEALGDAFGTQLTVERAADLPWLHPGIAAYILCGGVRVGVFGKLANDITAELKLPKDSRGRQNIYLGEIDWPDFYARTPKTLRYVPIPELPPVERDLALVVPEEAECGALMDEMRHACQQLTHVELFDIYRGDKLGAGKKSMAFRLSFQPGAQPFAAEEVDRFLKKILGNLKFKLGVEIRD</sequence>
<dbReference type="AlphaFoldDB" id="A0A9D1XZJ0"/>
<dbReference type="Pfam" id="PF03147">
    <property type="entry name" value="FDX-ACB"/>
    <property type="match status" value="1"/>
</dbReference>
<dbReference type="Gene3D" id="3.50.40.10">
    <property type="entry name" value="Phenylalanyl-trna Synthetase, Chain B, domain 3"/>
    <property type="match status" value="1"/>
</dbReference>
<evidence type="ECO:0000313" key="21">
    <source>
        <dbReference type="Proteomes" id="UP000886751"/>
    </source>
</evidence>
<dbReference type="SUPFAM" id="SSF56037">
    <property type="entry name" value="PheT/TilS domain"/>
    <property type="match status" value="1"/>
</dbReference>
<dbReference type="InterPro" id="IPR009061">
    <property type="entry name" value="DNA-bd_dom_put_sf"/>
</dbReference>
<feature type="domain" description="FDX-ACB" evidence="18">
    <location>
        <begin position="714"/>
        <end position="806"/>
    </location>
</feature>
<keyword evidence="12 15" id="KW-0648">Protein biosynthesis</keyword>
<dbReference type="GO" id="GO:0006432">
    <property type="term" value="P:phenylalanyl-tRNA aminoacylation"/>
    <property type="evidence" value="ECO:0007669"/>
    <property type="project" value="UniProtKB-UniRule"/>
</dbReference>
<dbReference type="SUPFAM" id="SSF55681">
    <property type="entry name" value="Class II aaRS and biotin synthetases"/>
    <property type="match status" value="1"/>
</dbReference>
<name>A0A9D1XZJ0_9FIRM</name>
<keyword evidence="10 15" id="KW-0460">Magnesium</keyword>
<reference evidence="20" key="2">
    <citation type="submission" date="2021-04" db="EMBL/GenBank/DDBJ databases">
        <authorList>
            <person name="Gilroy R."/>
        </authorList>
    </citation>
    <scope>NUCLEOTIDE SEQUENCE</scope>
    <source>
        <strain evidence="20">ChiHecec2B26-7398</strain>
    </source>
</reference>
<dbReference type="InterPro" id="IPR033714">
    <property type="entry name" value="tRNA_bind_bactPheRS"/>
</dbReference>
<evidence type="ECO:0000256" key="10">
    <source>
        <dbReference type="ARBA" id="ARBA00022842"/>
    </source>
</evidence>
<dbReference type="SMART" id="SM00874">
    <property type="entry name" value="B5"/>
    <property type="match status" value="1"/>
</dbReference>
<keyword evidence="5 16" id="KW-0820">tRNA-binding</keyword>
<keyword evidence="11 16" id="KW-0694">RNA-binding</keyword>
<evidence type="ECO:0000259" key="19">
    <source>
        <dbReference type="PROSITE" id="PS51483"/>
    </source>
</evidence>
<evidence type="ECO:0000256" key="9">
    <source>
        <dbReference type="ARBA" id="ARBA00022840"/>
    </source>
</evidence>
<dbReference type="GO" id="GO:0140096">
    <property type="term" value="F:catalytic activity, acting on a protein"/>
    <property type="evidence" value="ECO:0007669"/>
    <property type="project" value="UniProtKB-ARBA"/>
</dbReference>
<evidence type="ECO:0000256" key="6">
    <source>
        <dbReference type="ARBA" id="ARBA00022598"/>
    </source>
</evidence>
<dbReference type="SUPFAM" id="SSF54991">
    <property type="entry name" value="Anticodon-binding domain of PheRS"/>
    <property type="match status" value="1"/>
</dbReference>
<feature type="binding site" evidence="15">
    <location>
        <position position="463"/>
    </location>
    <ligand>
        <name>Mg(2+)</name>
        <dbReference type="ChEBI" id="CHEBI:18420"/>
        <note>shared with alpha subunit</note>
    </ligand>
</feature>
<dbReference type="GO" id="GO:0016740">
    <property type="term" value="F:transferase activity"/>
    <property type="evidence" value="ECO:0007669"/>
    <property type="project" value="UniProtKB-ARBA"/>
</dbReference>
<reference evidence="20" key="1">
    <citation type="journal article" date="2021" name="PeerJ">
        <title>Extensive microbial diversity within the chicken gut microbiome revealed by metagenomics and culture.</title>
        <authorList>
            <person name="Gilroy R."/>
            <person name="Ravi A."/>
            <person name="Getino M."/>
            <person name="Pursley I."/>
            <person name="Horton D.L."/>
            <person name="Alikhan N.F."/>
            <person name="Baker D."/>
            <person name="Gharbi K."/>
            <person name="Hall N."/>
            <person name="Watson M."/>
            <person name="Adriaenssens E.M."/>
            <person name="Foster-Nyarko E."/>
            <person name="Jarju S."/>
            <person name="Secka A."/>
            <person name="Antonio M."/>
            <person name="Oren A."/>
            <person name="Chaudhuri R.R."/>
            <person name="La Ragione R."/>
            <person name="Hildebrand F."/>
            <person name="Pallen M.J."/>
        </authorList>
    </citation>
    <scope>NUCLEOTIDE SEQUENCE</scope>
    <source>
        <strain evidence="20">ChiHecec2B26-7398</strain>
    </source>
</reference>
<dbReference type="Pfam" id="PF03484">
    <property type="entry name" value="B5"/>
    <property type="match status" value="1"/>
</dbReference>
<dbReference type="Proteomes" id="UP000886751">
    <property type="component" value="Unassembled WGS sequence"/>
</dbReference>
<dbReference type="InterPro" id="IPR004532">
    <property type="entry name" value="Phe-tRNA-ligase_IIc_bsu_bact"/>
</dbReference>
<evidence type="ECO:0000256" key="14">
    <source>
        <dbReference type="ARBA" id="ARBA00049255"/>
    </source>
</evidence>
<evidence type="ECO:0000256" key="2">
    <source>
        <dbReference type="ARBA" id="ARBA00008653"/>
    </source>
</evidence>
<feature type="domain" description="TRNA-binding" evidence="17">
    <location>
        <begin position="39"/>
        <end position="154"/>
    </location>
</feature>
<organism evidence="20 21">
    <name type="scientific">Candidatus Gemmiger excrementipullorum</name>
    <dbReference type="NCBI Taxonomy" id="2838610"/>
    <lineage>
        <taxon>Bacteria</taxon>
        <taxon>Bacillati</taxon>
        <taxon>Bacillota</taxon>
        <taxon>Clostridia</taxon>
        <taxon>Eubacteriales</taxon>
        <taxon>Gemmiger</taxon>
    </lineage>
</organism>
<dbReference type="Gene3D" id="3.30.56.10">
    <property type="match status" value="2"/>
</dbReference>
<dbReference type="GO" id="GO:0005524">
    <property type="term" value="F:ATP binding"/>
    <property type="evidence" value="ECO:0007669"/>
    <property type="project" value="UniProtKB-UniRule"/>
</dbReference>